<evidence type="ECO:0000313" key="2">
    <source>
        <dbReference type="Proteomes" id="UP000663671"/>
    </source>
</evidence>
<protein>
    <submittedName>
        <fullName evidence="1">Uncharacterized protein</fullName>
    </submittedName>
</protein>
<dbReference type="InterPro" id="IPR022198">
    <property type="entry name" value="DUF3723"/>
</dbReference>
<dbReference type="EMBL" id="CP069114">
    <property type="protein sequence ID" value="QSS64905.1"/>
    <property type="molecule type" value="Genomic_DNA"/>
</dbReference>
<evidence type="ECO:0000313" key="1">
    <source>
        <dbReference type="EMBL" id="QSS64905.1"/>
    </source>
</evidence>
<accession>A0A8A1MG82</accession>
<reference evidence="1" key="1">
    <citation type="submission" date="2021-01" db="EMBL/GenBank/DDBJ databases">
        <title>Chromosome-level genome assembly of a human fungal pathogen reveals clustering of transcriptionally co-regulated genes.</title>
        <authorList>
            <person name="Voorhies M."/>
            <person name="Cohen S."/>
            <person name="Shea T.P."/>
            <person name="Petrus S."/>
            <person name="Munoz J.F."/>
            <person name="Poplawski S."/>
            <person name="Goldman W.E."/>
            <person name="Michael T."/>
            <person name="Cuomo C.A."/>
            <person name="Sil A."/>
            <person name="Beyhan S."/>
        </authorList>
    </citation>
    <scope>NUCLEOTIDE SEQUENCE</scope>
    <source>
        <strain evidence="1">WU24</strain>
    </source>
</reference>
<dbReference type="Pfam" id="PF12520">
    <property type="entry name" value="DUF3723"/>
    <property type="match status" value="1"/>
</dbReference>
<gene>
    <name evidence="1" type="ORF">I7I51_01980</name>
</gene>
<proteinExistence type="predicted"/>
<dbReference type="AlphaFoldDB" id="A0A8A1MG82"/>
<dbReference type="OrthoDB" id="4181272at2759"/>
<organism evidence="1 2">
    <name type="scientific">Ajellomyces capsulatus</name>
    <name type="common">Darling's disease fungus</name>
    <name type="synonym">Histoplasma capsulatum</name>
    <dbReference type="NCBI Taxonomy" id="5037"/>
    <lineage>
        <taxon>Eukaryota</taxon>
        <taxon>Fungi</taxon>
        <taxon>Dikarya</taxon>
        <taxon>Ascomycota</taxon>
        <taxon>Pezizomycotina</taxon>
        <taxon>Eurotiomycetes</taxon>
        <taxon>Eurotiomycetidae</taxon>
        <taxon>Onygenales</taxon>
        <taxon>Ajellomycetaceae</taxon>
        <taxon>Histoplasma</taxon>
    </lineage>
</organism>
<dbReference type="VEuPathDB" id="FungiDB:I7I51_01980"/>
<sequence length="826" mass="93691">MASPTLSDLDLAKEKDRCLLGCAKVELKHLVFEETGGIGTRHVTKANVNWLIRKFEVDKCRRLEPQHWIPAVVTRNGLQVILNANSLSSIGGDDPGDFPLSLPSGHEVTCLQGRIRHAAGTKWLETDDQWWILKLYDSRLSSEARRSLREDRDASQEFSSGEIYWNVRHHERQGNDDERRKWLARWPSPYMERDFTQLRESIYSRPLYEALDRLLEFRALWPAFHVGNLHRLLPMRCPEALASYLDFIRDVWMWITDSRPWRLEETDVEHLEGRSPMWSKADGIYIDEVFKDGTVFCRIINQDEREVLRQRVRQCSTIIPSIRTFLEDSKYLEPMAKLVRMLLPPDFKGTVQEGMRRCYQPSANGVLHIQTSAAGHRTAPRDADDDGFWSAYRQVWLGAMRDWFGIVPGFRPRKMTKVPGTVAQPHPSILWSRFVDLAVSVGFNISKRPDFSESPEDIIRQCLSLLRPADLFEQDPDLLSAESRRVAENLGFRRRPAEIARPARPSLTTDLGAWSITARCGMTDGASFFSDQKYLFLDNIYARLDDVPGVHLTSFAVKRDFFLAHFPPAVDLIRQPCSSWSSPATMLACPANGPTCANIFPSQAHSPALPFSDMANEGEAPLLTASENRDVRPSSRGFLSLAHSSYSLVSPSENGETNPAQTNAQPTALPLVIDMHRAVPRTVIPTFLTTQDPRWCRARVVISPGKFVAYLQTVQPSVPRYGVIFDLSTSHITCILSSHAECYLDTFDGTNLWFARLLPQSFHLSIIPMTAVYCAIRNTQAIFMGSAGKVGFYQDILHPDIAAPVDFTLQLPHFDPVGEHWEIKSE</sequence>
<name>A0A8A1MG82_AJECA</name>
<dbReference type="Proteomes" id="UP000663671">
    <property type="component" value="Chromosome 1"/>
</dbReference>